<gene>
    <name evidence="1" type="ORF">SAMN04488122_2614</name>
</gene>
<dbReference type="EMBL" id="FOJG01000001">
    <property type="protein sequence ID" value="SEW38435.1"/>
    <property type="molecule type" value="Genomic_DNA"/>
</dbReference>
<accession>A0A1I0RCI6</accession>
<dbReference type="RefSeq" id="WP_089895317.1">
    <property type="nucleotide sequence ID" value="NZ_FOJG01000001.1"/>
</dbReference>
<evidence type="ECO:0000313" key="1">
    <source>
        <dbReference type="EMBL" id="SEW38435.1"/>
    </source>
</evidence>
<sequence>MTQSFSRVFIVVDYYANTSAFAEKCENKARPSMHCNGKCQMMKRLKQEDNRDNKSPDKKSDNRYELITCNDASFKLNIPIPVITTKIHFVENNSAVFKMPRTCFHPPSCS</sequence>
<organism evidence="1 2">
    <name type="scientific">Chitinophaga arvensicola</name>
    <dbReference type="NCBI Taxonomy" id="29529"/>
    <lineage>
        <taxon>Bacteria</taxon>
        <taxon>Pseudomonadati</taxon>
        <taxon>Bacteroidota</taxon>
        <taxon>Chitinophagia</taxon>
        <taxon>Chitinophagales</taxon>
        <taxon>Chitinophagaceae</taxon>
        <taxon>Chitinophaga</taxon>
    </lineage>
</organism>
<dbReference type="STRING" id="29529.SAMN04488122_2614"/>
<reference evidence="2" key="1">
    <citation type="submission" date="2016-10" db="EMBL/GenBank/DDBJ databases">
        <authorList>
            <person name="Varghese N."/>
            <person name="Submissions S."/>
        </authorList>
    </citation>
    <scope>NUCLEOTIDE SEQUENCE [LARGE SCALE GENOMIC DNA]</scope>
    <source>
        <strain evidence="2">DSM 3695</strain>
    </source>
</reference>
<keyword evidence="2" id="KW-1185">Reference proteome</keyword>
<dbReference type="OrthoDB" id="980645at2"/>
<dbReference type="Proteomes" id="UP000199310">
    <property type="component" value="Unassembled WGS sequence"/>
</dbReference>
<dbReference type="AlphaFoldDB" id="A0A1I0RCI6"/>
<proteinExistence type="predicted"/>
<protein>
    <submittedName>
        <fullName evidence="1">Uncharacterized protein</fullName>
    </submittedName>
</protein>
<name>A0A1I0RCI6_9BACT</name>
<evidence type="ECO:0000313" key="2">
    <source>
        <dbReference type="Proteomes" id="UP000199310"/>
    </source>
</evidence>